<evidence type="ECO:0000313" key="1">
    <source>
        <dbReference type="EMBL" id="DBA03981.1"/>
    </source>
</evidence>
<reference evidence="1" key="1">
    <citation type="submission" date="2022-11" db="EMBL/GenBank/DDBJ databases">
        <authorList>
            <person name="Morgan W.R."/>
            <person name="Tartar A."/>
        </authorList>
    </citation>
    <scope>NUCLEOTIDE SEQUENCE</scope>
    <source>
        <strain evidence="1">ARSEF 373</strain>
    </source>
</reference>
<comment type="caution">
    <text evidence="1">The sequence shown here is derived from an EMBL/GenBank/DDBJ whole genome shotgun (WGS) entry which is preliminary data.</text>
</comment>
<name>A0AAV2ZCG2_9STRA</name>
<organism evidence="1 2">
    <name type="scientific">Lagenidium giganteum</name>
    <dbReference type="NCBI Taxonomy" id="4803"/>
    <lineage>
        <taxon>Eukaryota</taxon>
        <taxon>Sar</taxon>
        <taxon>Stramenopiles</taxon>
        <taxon>Oomycota</taxon>
        <taxon>Peronosporomycetes</taxon>
        <taxon>Pythiales</taxon>
        <taxon>Pythiaceae</taxon>
    </lineage>
</organism>
<dbReference type="Proteomes" id="UP001146120">
    <property type="component" value="Unassembled WGS sequence"/>
</dbReference>
<dbReference type="EMBL" id="DAKRPA010000013">
    <property type="protein sequence ID" value="DBA03981.1"/>
    <property type="molecule type" value="Genomic_DNA"/>
</dbReference>
<evidence type="ECO:0000313" key="2">
    <source>
        <dbReference type="Proteomes" id="UP001146120"/>
    </source>
</evidence>
<dbReference type="AlphaFoldDB" id="A0AAV2ZCG2"/>
<gene>
    <name evidence="1" type="ORF">N0F65_010634</name>
</gene>
<protein>
    <submittedName>
        <fullName evidence="1">Uncharacterized protein</fullName>
    </submittedName>
</protein>
<reference evidence="1" key="2">
    <citation type="journal article" date="2023" name="Microbiol Resour">
        <title>Decontamination and Annotation of the Draft Genome Sequence of the Oomycete Lagenidium giganteum ARSEF 373.</title>
        <authorList>
            <person name="Morgan W.R."/>
            <person name="Tartar A."/>
        </authorList>
    </citation>
    <scope>NUCLEOTIDE SEQUENCE</scope>
    <source>
        <strain evidence="1">ARSEF 373</strain>
    </source>
</reference>
<sequence>MPALCMSYGTTELHGCNVSEFSGALPTCISQSAIVTSSIHVPPCECTLALQHPKWLQTVGLDNPHGCLQQGR</sequence>
<accession>A0AAV2ZCG2</accession>
<proteinExistence type="predicted"/>
<keyword evidence="2" id="KW-1185">Reference proteome</keyword>